<dbReference type="GO" id="GO:0008237">
    <property type="term" value="F:metallopeptidase activity"/>
    <property type="evidence" value="ECO:0007669"/>
    <property type="project" value="InterPro"/>
</dbReference>
<keyword evidence="2" id="KW-0479">Metal-binding</keyword>
<accession>A0A2P8CVQ8</accession>
<dbReference type="SUPFAM" id="SSF55486">
    <property type="entry name" value="Metalloproteases ('zincins'), catalytic domain"/>
    <property type="match status" value="1"/>
</dbReference>
<dbReference type="InterPro" id="IPR027268">
    <property type="entry name" value="Peptidase_M4/M1_CTD_sf"/>
</dbReference>
<dbReference type="AlphaFoldDB" id="A0A2P8CVQ8"/>
<feature type="binding site" evidence="2">
    <location>
        <position position="367"/>
    </location>
    <ligand>
        <name>Zn(2+)</name>
        <dbReference type="ChEBI" id="CHEBI:29105"/>
        <note>catalytic</note>
    </ligand>
</feature>
<dbReference type="Gene3D" id="1.10.390.10">
    <property type="entry name" value="Neutral Protease Domain 2"/>
    <property type="match status" value="1"/>
</dbReference>
<feature type="domain" description="Peptidase M1 membrane alanine aminopeptidase" evidence="3">
    <location>
        <begin position="351"/>
        <end position="503"/>
    </location>
</feature>
<keyword evidence="2" id="KW-0862">Zinc</keyword>
<sequence>MLPCLLGIMLPAVVNAQAAYWQQQVDHQISVTLDDKANMLRGHSTITYQNNSPDSLKFIYFHLYPNAFRTDRTAYEKQAVENGHTDHYFSDADDRGYMDSLKFTASYDNGDPRSMGVVVTTDPDVIKLVLPDILPPGGRLLIETPFRVKIPKTFSRLGHGRESFQVSQWFPKPAVYDAKGWHPLPYLDQGEFYSEFGNYEVAVTLPANYIIMGSGNIQEESERAWLEKLAAQPLPADTLYKKSRPLSAEQMKTVTFEEQNIHDFAWFADKTWIVRKDTVSVPGGGVVEAFTCFTPEHQKAWSKSLVAVKTAINGYSSRVGAYPYRTVKAVEGPMPAGGGMEYPTITIIAATPDADMVRTAIVHEVGHNWFYGMLGSNERNNPWMDEGINSFYEQKLAPDESAFTKLTGGKDGNFLGYATLSATHNLLPANSDATLFPEMSYGVDIYGKTAYLVAWLEDYMGPDSFETAMKDYFRTWQYKHPQPEDFEAVMRRHSNKNLDWFFSEAMTTNKPVDFALQSVSKKDGLTVKIKNKTGFKAPVKIALYPGNQADSAFAWTEPFTGTATVNFPGIDRYKELKIAGVIPDYNIRNNDTRRRWKLKPFLGFNMDRTSKTFISPALGFNYYDGFMAGILLHNLTLPQHKFQYMLAPLYGFGSKTAAGTGVVGYTAYFDQGFLHDIQFNVEGKTFSYTKNKLNVDEAVHARFVKVAPEVIFNLRKPYPRSPVTRTLSLKGYWIREDQLDFNMSPVDSLYRPSKGGYEDNFYARIRYRHDNDRTFNPFNYTLEGQAGKQFAKLSVEANLRIDYFKKNKALYLRAYAGKFFNFASNDFDAYRYRIANTYSGANDYLYDETYLGRNEQRGFYAQQISMKEGGFKVNTLQYSQQLGLTDDWLFALNIKTDLPFWNLPVRIFADVATFADAKRINPSGAGVLYEAGLEVSVTDYITIYLPLVLSKDLSEYTKSVYPENRFLKTIAFSINLDRINWLKLPSKILKM</sequence>
<evidence type="ECO:0000259" key="3">
    <source>
        <dbReference type="Pfam" id="PF01433"/>
    </source>
</evidence>
<dbReference type="GO" id="GO:0008270">
    <property type="term" value="F:zinc ion binding"/>
    <property type="evidence" value="ECO:0007669"/>
    <property type="project" value="InterPro"/>
</dbReference>
<reference evidence="4 5" key="1">
    <citation type="submission" date="2018-03" db="EMBL/GenBank/DDBJ databases">
        <title>Genomic Encyclopedia of Type Strains, Phase III (KMG-III): the genomes of soil and plant-associated and newly described type strains.</title>
        <authorList>
            <person name="Whitman W."/>
        </authorList>
    </citation>
    <scope>NUCLEOTIDE SEQUENCE [LARGE SCALE GENOMIC DNA]</scope>
    <source>
        <strain evidence="4 5">CGMCC 1.12700</strain>
    </source>
</reference>
<feature type="active site" description="Proton acceptor" evidence="1">
    <location>
        <position position="364"/>
    </location>
</feature>
<dbReference type="InterPro" id="IPR014782">
    <property type="entry name" value="Peptidase_M1_dom"/>
</dbReference>
<evidence type="ECO:0000313" key="4">
    <source>
        <dbReference type="EMBL" id="PSK89026.1"/>
    </source>
</evidence>
<gene>
    <name evidence="4" type="ORF">B0I18_11338</name>
</gene>
<dbReference type="EMBL" id="PYGD01000013">
    <property type="protein sequence ID" value="PSK89026.1"/>
    <property type="molecule type" value="Genomic_DNA"/>
</dbReference>
<name>A0A2P8CVQ8_9BACT</name>
<evidence type="ECO:0000256" key="1">
    <source>
        <dbReference type="PIRSR" id="PIRSR634015-1"/>
    </source>
</evidence>
<dbReference type="CDD" id="cd09604">
    <property type="entry name" value="M1_APN_like"/>
    <property type="match status" value="1"/>
</dbReference>
<comment type="cofactor">
    <cofactor evidence="2">
        <name>Zn(2+)</name>
        <dbReference type="ChEBI" id="CHEBI:29105"/>
    </cofactor>
    <text evidence="2">Binds 1 zinc ion per subunit.</text>
</comment>
<comment type="caution">
    <text evidence="4">The sequence shown here is derived from an EMBL/GenBank/DDBJ whole genome shotgun (WGS) entry which is preliminary data.</text>
</comment>
<organism evidence="4 5">
    <name type="scientific">Taibaiella chishuiensis</name>
    <dbReference type="NCBI Taxonomy" id="1434707"/>
    <lineage>
        <taxon>Bacteria</taxon>
        <taxon>Pseudomonadati</taxon>
        <taxon>Bacteroidota</taxon>
        <taxon>Chitinophagia</taxon>
        <taxon>Chitinophagales</taxon>
        <taxon>Chitinophagaceae</taxon>
        <taxon>Taibaiella</taxon>
    </lineage>
</organism>
<dbReference type="Proteomes" id="UP000240572">
    <property type="component" value="Unassembled WGS sequence"/>
</dbReference>
<dbReference type="Pfam" id="PF01433">
    <property type="entry name" value="Peptidase_M1"/>
    <property type="match status" value="1"/>
</dbReference>
<feature type="active site" description="Proton donor" evidence="1">
    <location>
        <position position="446"/>
    </location>
</feature>
<evidence type="ECO:0000313" key="5">
    <source>
        <dbReference type="Proteomes" id="UP000240572"/>
    </source>
</evidence>
<dbReference type="InterPro" id="IPR034015">
    <property type="entry name" value="M1_LTA4H"/>
</dbReference>
<protein>
    <recommendedName>
        <fullName evidence="3">Peptidase M1 membrane alanine aminopeptidase domain-containing protein</fullName>
    </recommendedName>
</protein>
<keyword evidence="5" id="KW-1185">Reference proteome</keyword>
<proteinExistence type="predicted"/>
<evidence type="ECO:0000256" key="2">
    <source>
        <dbReference type="PIRSR" id="PIRSR634015-3"/>
    </source>
</evidence>
<dbReference type="PANTHER" id="PTHR45726">
    <property type="entry name" value="LEUKOTRIENE A-4 HYDROLASE"/>
    <property type="match status" value="1"/>
</dbReference>
<feature type="binding site" evidence="2">
    <location>
        <position position="386"/>
    </location>
    <ligand>
        <name>Zn(2+)</name>
        <dbReference type="ChEBI" id="CHEBI:29105"/>
        <note>catalytic</note>
    </ligand>
</feature>
<dbReference type="PANTHER" id="PTHR45726:SF3">
    <property type="entry name" value="LEUKOTRIENE A-4 HYDROLASE"/>
    <property type="match status" value="1"/>
</dbReference>
<feature type="binding site" evidence="2">
    <location>
        <position position="363"/>
    </location>
    <ligand>
        <name>Zn(2+)</name>
        <dbReference type="ChEBI" id="CHEBI:29105"/>
        <note>catalytic</note>
    </ligand>
</feature>